<evidence type="ECO:0000313" key="2">
    <source>
        <dbReference type="Proteomes" id="UP000008898"/>
    </source>
</evidence>
<accession>G0L7T7</accession>
<keyword evidence="2" id="KW-1185">Reference proteome</keyword>
<dbReference type="EMBL" id="FP476056">
    <property type="protein sequence ID" value="CAZ98279.1"/>
    <property type="molecule type" value="Genomic_DNA"/>
</dbReference>
<dbReference type="PATRIC" id="fig|63186.3.peg.4056"/>
<proteinExistence type="predicted"/>
<dbReference type="KEGG" id="zga:ZOBELLIA_4144"/>
<evidence type="ECO:0000313" key="1">
    <source>
        <dbReference type="EMBL" id="CAZ98279.1"/>
    </source>
</evidence>
<evidence type="ECO:0008006" key="3">
    <source>
        <dbReference type="Google" id="ProtNLM"/>
    </source>
</evidence>
<name>G0L7T7_ZOBGA</name>
<dbReference type="STRING" id="63186.ZOBELLIA_4144"/>
<sequence length="145" mass="17187">MYIFIKSYIMSDRSDSLSSIRIEISSARVTEGMSENERFQNLTLRPIIKFQNDLFVAVFKNYIKKHKNAFYDLSLERRFDYIENAIQKDIKFRNSLKGMIIGHFTLNEYEIYTQNSSALNKRMMNMVVARLKDHIQLFEAPVLVQ</sequence>
<protein>
    <recommendedName>
        <fullName evidence="3">Glyoxalase</fullName>
    </recommendedName>
</protein>
<gene>
    <name evidence="1" type="ordered locus">zobellia_4144</name>
</gene>
<dbReference type="HOGENOM" id="CLU_120889_0_0_10"/>
<reference evidence="1 2" key="2">
    <citation type="journal article" date="2012" name="Environ. Microbiol.">
        <title>Characterization of the first alginolytic operons in a marine bacterium: from their emergence in marine Flavobacteriia to their independent transfers to marine Proteobacteria and human gut Bacteroides.</title>
        <authorList>
            <person name="Thomas F."/>
            <person name="Barbeyron T."/>
            <person name="Tonon T."/>
            <person name="Genicot S."/>
            <person name="Czjzek M."/>
            <person name="Michel G."/>
        </authorList>
    </citation>
    <scope>NUCLEOTIDE SEQUENCE [LARGE SCALE GENOMIC DNA]</scope>
    <source>
        <strain evidence="2">DSM 12802 / CCUG 47099 / CIP 106680 / NCIMB 13871 / Dsij</strain>
    </source>
</reference>
<reference evidence="2" key="1">
    <citation type="submission" date="2009-07" db="EMBL/GenBank/DDBJ databases">
        <title>Complete genome sequence of Zobellia galactanivorans Dsij.</title>
        <authorList>
            <consortium name="Genoscope - CEA"/>
        </authorList>
    </citation>
    <scope>NUCLEOTIDE SEQUENCE [LARGE SCALE GENOMIC DNA]</scope>
    <source>
        <strain evidence="2">DSM 12802 / CCUG 47099 / CIP 106680 / NCIMB 13871 / Dsij</strain>
    </source>
</reference>
<dbReference type="AlphaFoldDB" id="G0L7T7"/>
<organism evidence="1 2">
    <name type="scientific">Zobellia galactanivorans (strain DSM 12802 / CCUG 47099 / CIP 106680 / NCIMB 13871 / Dsij)</name>
    <dbReference type="NCBI Taxonomy" id="63186"/>
    <lineage>
        <taxon>Bacteria</taxon>
        <taxon>Pseudomonadati</taxon>
        <taxon>Bacteroidota</taxon>
        <taxon>Flavobacteriia</taxon>
        <taxon>Flavobacteriales</taxon>
        <taxon>Flavobacteriaceae</taxon>
        <taxon>Zobellia</taxon>
    </lineage>
</organism>
<dbReference type="Proteomes" id="UP000008898">
    <property type="component" value="Chromosome"/>
</dbReference>